<dbReference type="InterPro" id="IPR041248">
    <property type="entry name" value="YDG"/>
</dbReference>
<dbReference type="SUPFAM" id="SSF49373">
    <property type="entry name" value="Invasin/intimin cell-adhesion fragments"/>
    <property type="match status" value="1"/>
</dbReference>
<evidence type="ECO:0008006" key="8">
    <source>
        <dbReference type="Google" id="ProtNLM"/>
    </source>
</evidence>
<feature type="domain" description="Right handed beta helix" evidence="2">
    <location>
        <begin position="251"/>
        <end position="408"/>
    </location>
</feature>
<evidence type="ECO:0000313" key="6">
    <source>
        <dbReference type="EMBL" id="AWK05772.1"/>
    </source>
</evidence>
<dbReference type="InterPro" id="IPR012334">
    <property type="entry name" value="Pectin_lyas_fold"/>
</dbReference>
<gene>
    <name evidence="6" type="ORF">HYN56_16640</name>
</gene>
<dbReference type="InterPro" id="IPR026444">
    <property type="entry name" value="Secre_tail"/>
</dbReference>
<dbReference type="InterPro" id="IPR044023">
    <property type="entry name" value="Ig_7"/>
</dbReference>
<feature type="domain" description="MBG" evidence="4">
    <location>
        <begin position="970"/>
        <end position="1048"/>
    </location>
</feature>
<dbReference type="InterPro" id="IPR011050">
    <property type="entry name" value="Pectin_lyase_fold/virulence"/>
</dbReference>
<dbReference type="InterPro" id="IPR059226">
    <property type="entry name" value="Choice_anch_Q_dom"/>
</dbReference>
<feature type="domain" description="MBG" evidence="4">
    <location>
        <begin position="3150"/>
        <end position="3220"/>
    </location>
</feature>
<keyword evidence="1" id="KW-0732">Signal</keyword>
<keyword evidence="7" id="KW-1185">Reference proteome</keyword>
<dbReference type="InterPro" id="IPR008964">
    <property type="entry name" value="Invasin/intimin_cell_adhesion"/>
</dbReference>
<dbReference type="NCBIfam" id="NF041518">
    <property type="entry name" value="choice_anch_Q"/>
    <property type="match status" value="2"/>
</dbReference>
<dbReference type="InterPro" id="IPR041286">
    <property type="entry name" value="MBG_2"/>
</dbReference>
<evidence type="ECO:0000313" key="7">
    <source>
        <dbReference type="Proteomes" id="UP000245250"/>
    </source>
</evidence>
<protein>
    <recommendedName>
        <fullName evidence="8">Ig-like domain-containing protein</fullName>
    </recommendedName>
</protein>
<dbReference type="Pfam" id="PF13229">
    <property type="entry name" value="Beta_helix"/>
    <property type="match status" value="1"/>
</dbReference>
<name>A0A2S1YP42_9FLAO</name>
<feature type="domain" description="MBG" evidence="4">
    <location>
        <begin position="2996"/>
        <end position="3066"/>
    </location>
</feature>
<feature type="domain" description="MBG" evidence="4">
    <location>
        <begin position="3303"/>
        <end position="3370"/>
    </location>
</feature>
<dbReference type="PANTHER" id="PTHR11319">
    <property type="entry name" value="G PROTEIN-COUPLED RECEPTOR-RELATED"/>
    <property type="match status" value="1"/>
</dbReference>
<feature type="domain" description="MBG" evidence="4">
    <location>
        <begin position="3226"/>
        <end position="3296"/>
    </location>
</feature>
<dbReference type="Pfam" id="PF18657">
    <property type="entry name" value="YDG"/>
    <property type="match status" value="2"/>
</dbReference>
<dbReference type="Gene3D" id="2.160.20.10">
    <property type="entry name" value="Single-stranded right-handed beta-helix, Pectin lyase-like"/>
    <property type="match status" value="4"/>
</dbReference>
<organism evidence="6 7">
    <name type="scientific">Flavobacterium crocinum</name>
    <dbReference type="NCBI Taxonomy" id="2183896"/>
    <lineage>
        <taxon>Bacteria</taxon>
        <taxon>Pseudomonadati</taxon>
        <taxon>Bacteroidota</taxon>
        <taxon>Flavobacteriia</taxon>
        <taxon>Flavobacteriales</taxon>
        <taxon>Flavobacteriaceae</taxon>
        <taxon>Flavobacterium</taxon>
    </lineage>
</organism>
<feature type="domain" description="MBG" evidence="4">
    <location>
        <begin position="3381"/>
        <end position="3450"/>
    </location>
</feature>
<reference evidence="6 7" key="1">
    <citation type="submission" date="2018-05" db="EMBL/GenBank/DDBJ databases">
        <title>Genome sequencing of Flavobacterium sp. HYN0056.</title>
        <authorList>
            <person name="Yi H."/>
            <person name="Baek C."/>
        </authorList>
    </citation>
    <scope>NUCLEOTIDE SEQUENCE [LARGE SCALE GENOMIC DNA]</scope>
    <source>
        <strain evidence="6 7">HYN0056</strain>
    </source>
</reference>
<sequence>MKALWLFKKQPNLTRYTFVTCFFLFTVLLQSQTIKYVTVNGSGNKDGSSWSNASENLQKMISSSESGTQIWIARGTYTPKVALAPNGSAQDRNNTFGLKKGVQLYGGFIGNENSLLQRNITANETILSGNLGGGNFAHHVILIYALEENENYYLNGLTISDGKADSLEYYKISTETKKNSINDNIKDKYPDWFVSMTESPYYSYASLGLQLAGFSGLPSIASIPGGDMVTTEILNTSYPKSNGGAIYNIKGVLTLENVTFKNNQGIIGGAICLQEGARATFTNCIFSNNTATDNGGAISNSDSYLTITGGNFNTNSAPLGGAISDLDGKFLNLSNVTFSNNQAYTTKIGDGYGGAIYIEKVNKDNSSSRIINNCTFSNNSAEVAGVLYADENITNLKITNSTFNDNNAVMTATNTLAGGGGAIMLRRVINAEVTSNNFSNNKASKSIGGVFLLVEANGVKFSDNTFSGNASLLGGALSSLQNKNTITLTGNTFTGNSATVTSNYDASGLGGAIVSINDNNIKISDNIFTGNTAAKQGGAINFETNTVNSVVSNNTFKTNSSTMYGGAIFANASDNSTTKLTINGNNFEGNSSTERGGGIFLNQGSIATDISNNSFIGNKSFIGAVVDIESSAKNQFFSNTVRGNVGSTNNQNESGSIIATINGVNKFYNNVFTGNESFTAVFYDNSTVDFVNNTIWNEKLAYGIYMFSKNIKLYNNILEELGGTSTSADVQNNAFRYDTPNNFVTKKNNIRETNPYFADVATFNFNLTGCSSIINKGNNALYLAEYSSTDYLGKNRKVNTIDIGAYENELGASGKTAPTVASTQAFCNEAIVNDLKATGSNIKWYSQASGGTQLASNTSLVSGTTYYASQTVNGCESDRASVTVSISSTEAPTAQSPQNFIIGQPGSKIVVNGSNLKWYTQEKDGTALTMPPSLNMSSENSATYWVSQTNANNCESIRTKIVVNVTKIPLTIKAINKVKVFDGNVYGNGNYTVTYSGFESGDSQANSISGTLAFSGDAVTATEPGIYKIIPQGITSTKYTVLYDEGTLEIKSNLILNDNILYVKQNGNGDGTSWNSALSNLEVALTKASNINSVHTDDNDPKKVKKIFVAKGTYQLASGKSYIMPKNVEIYGGFDPDNAITNLTHQRITGNLNDGSILKGNNASVIKNDDNSLTGNALLNGFTITGGNATNGGGIYNKKVTAKFENCIIRSNNATTNGGAVYNENANTTWINCLIVSNTAPNGASLYNNASLPTLLNATIADNTGAQGAALYNANGSSARIVNTVSVKNNTDIVNNTSNPTYENSLIQGVFGFTGTTTIFDANYSLLTNSAALNAGKNNVVNLVLPAKDLKGKSRIIDTTVDIGAFERNKVQTITAAALTKKYGDEPFTHGTASSGLPLEYTSGNTSIAIIENGKIKPVGTGTATITLKQSGNDSEYDAASPIDFILTVNKAALTVTADNKLFFENGSVFKDFSVNYTGFVLGDTPSTALVGAIAYSGTAVTATTIGNYVITPSGLTSLNYNITYNNGRLTIESDVQLTDGTIYVRKGSAGKGTSWDDALGEVAEGLKLAHSLNTSTRPNVTKANKIYVAKGTYAPKYSPKDSANFADEDTDNSFLLVDGVKIYGGFDGSIANESISNRQIQKNKTILDSYNPVTQNRVHHIVIASNSTGDNEIDGFTIMNGAGGFGSWMGAGATMTIKGKPITQAFGSAIRVHSSNLNIKNCIITGNSSGNQAGAMYITDVSNVSVFNTLFYNNTADHYGALGTSMMILEANVKIYNSTFGDSQNAFQIVTDHANANLQVYNSIFRYFADPNHNDIKKSKGTITVNNSFLPNAETFYSSNGFVLANNIYNVDPGFIDVNTNNFALKTSSVVVDKGDNSFYNTAIYHDKDIADDKRVQNSTIDMGCFESKLPQTITTSDLTKNYGDSDFVNAAVTVNTGLPLTYTKSSNTTVAAIVDGKIHAQNTGTTTITVAVAGNETYAPTEKTFVLTVAKANLTVKANDKTKLANNLAMTNADYDVSYTGFVNGDDRSKLTGSLVYSGNAIGKTDVGIYTDGIIPGGLSSNNYNFIYTAGTLKILPNTTLTNNTLYVKQGNVGGDGSSWQLALNDLSLALRYATILNNNTPNTVNKIYVAKGTYTPKYSARDNSNFINEGRDNSFLLLDGVKLYGGFDGNIADEAITDRRIQENKTILDGQSTINHIITVSNSTGNNEIDGFAILKGAAASAAQGSEGNVTVNGKSITREYGGGIRVHSSNVIVKNCTIAENSSGFRAGGMYITDNSNVSIYNTLFYGNLAYNAGAQGTSIAINDAIVKIVNTTFGDNISNSAHIFTNGTSNLEVFNSAFRDISGNNDINRTGGTVTVKNSLLSKAQSVYASMALANNFYAQPVDFVDANANNFALKTTSPAINKGDNALYNTLIGGNKDIANNNRIQSTTIDMGCYESKILQTIVVDDITKKYTDAEFVTGTASSGLSPITYSSDNKNIAYITKDNKIQITGVGQATITVAQNGNEIYAPATKTFKLTVGKGDFTATLNTQTYTYDGTAKYLNVSALPAGASVSYEGNGQINAGDYTVKAIINGGEYYNDITLSNTLKINKKNLSGISFPSNTFTYDGFDKHPEVSGTLPEGVSVVYSNTQKNAGFYSNVKAAISGSNYNVLELFTSMTINKGDLPGALFLLEKEEIYDGTPKRLSLDGILPDGATVSYTNNDNINVGTYNVTVNINGGVNYNNKQLNAKLTILKGNLTDNFVLASNTFVYDGSEKSLAIQGTLPNQVSVSYTNNNKTDVGTYRVYAVLSKPNYNDKTVEADLIIEPKTINAKVKGEISKVYNGSAVVALNADNFTLEGVVDGDNVVLDNPAAGDLDNKNVGENKSVTINGLKLSGTDSKNYTLNATSLVANIGIVKSKKIEASLKGNITKTFDGTTDAVLSNSNFDLSGVLENEVVTLNHPSLGAYDTKDVGKNKTVTVNNLTIGGNDVSNYTLNAQTTSAQIGEIAIKAITVTANVAQAKVYGDIEPVLSYTVTPGLISGDSFTGTLERTTGEDVATYAIAQGTLSAGTNYSITYVPANFAIKAKPITVTADASQTKVYGAADPIFTYSVSPSLVGNDTFSGVLNRATGENIGNYAIGQGTLTAGNNYAITYIGKNFVITGKTITVTADSQTKVYGEDDSALTYSFAPALESGDSFTGTLSRDSAENIGKYAITKGSLSAGSNYTINYIDGDYTITPKPITVTANASQKKVYGTTDPALGYSVSPALVGNDTFKGALSREVGQNIGTYAINQGDLSAGSNYTMTFESKDFEITPKEITVTADASQVKVYGDIDPVLTYTSSEALVTGDTFNGSLSRVSGEDVGTYNYTIGSLSAGSNYIVTLVGSDSFGITAKPITVTAYDSQTKVYGTLDPALTYLVSPSLVGNDTFSGLLERRIGENVGTYAIGQGTLNAGNNYAITYIGKDFEITAKAIAVTAASQTKVYGEDDSALTYSFVPALENGDSFTGNLSRVLGENIGNYAIGQGTLSAGSNYTINYVGKDYRITAKPITVTANASQKKVYGSVDPAFSYSVSPNLIGNDSFTGALERATGENVGSYAIKQGDLSAGSNYTMTFESKDFEITPKAITVTADASQAKVYGDVDPVLTYTSSEALLTGNTFTGSLMRVNGENVGTYKYTIGNLSAGANYSITLIGSDSFGITAKPITVMADASQTKVYGTVNPVLTYSVSPALVGNDTFSGTLDRAIGENVGSYAIGQGTLTAGNNYVITYTGKDFEITKADQVITWNQTLVSNCDGATTTVLTAISNSGLPINYASSNENVVTISNDQLIFNNPGSGTITASQAGNNNYNAAENITLPVLNSQPNLIKQQFDNVIFFDNSSKEFKSYTWYKDGVLVAGQTLQYYKEVGGLNGTYYAVATKLDGTVITSCPLTISSTGIIETVRIYPNPVKANGSYQLITNLDAAKMINARVEVFGISGSLVDQKTTNENETTLLAPAVEGIYIVRMTLANGKTFTKNLLVKN</sequence>
<dbReference type="NCBIfam" id="TIGR04183">
    <property type="entry name" value="Por_Secre_tail"/>
    <property type="match status" value="1"/>
</dbReference>
<dbReference type="InterPro" id="IPR006626">
    <property type="entry name" value="PbH1"/>
</dbReference>
<dbReference type="Pfam" id="PF19081">
    <property type="entry name" value="Ig_7"/>
    <property type="match status" value="2"/>
</dbReference>
<dbReference type="SUPFAM" id="SSF51126">
    <property type="entry name" value="Pectin lyase-like"/>
    <property type="match status" value="6"/>
</dbReference>
<dbReference type="EMBL" id="CP029255">
    <property type="protein sequence ID" value="AWK05772.1"/>
    <property type="molecule type" value="Genomic_DNA"/>
</dbReference>
<evidence type="ECO:0000256" key="1">
    <source>
        <dbReference type="ARBA" id="ARBA00022729"/>
    </source>
</evidence>
<evidence type="ECO:0000259" key="3">
    <source>
        <dbReference type="Pfam" id="PF18657"/>
    </source>
</evidence>
<feature type="domain" description="MBG" evidence="4">
    <location>
        <begin position="3459"/>
        <end position="3524"/>
    </location>
</feature>
<dbReference type="Pfam" id="PF18676">
    <property type="entry name" value="MBG_2"/>
    <property type="match status" value="13"/>
</dbReference>
<feature type="domain" description="MBG" evidence="4">
    <location>
        <begin position="3534"/>
        <end position="3604"/>
    </location>
</feature>
<feature type="domain" description="MBG" evidence="4">
    <location>
        <begin position="1454"/>
        <end position="1531"/>
    </location>
</feature>
<dbReference type="InterPro" id="IPR037160">
    <property type="entry name" value="DNA_Pol_thumb_sf"/>
</dbReference>
<evidence type="ECO:0000259" key="5">
    <source>
        <dbReference type="Pfam" id="PF19081"/>
    </source>
</evidence>
<dbReference type="InterPro" id="IPR039448">
    <property type="entry name" value="Beta_helix"/>
</dbReference>
<proteinExistence type="predicted"/>
<dbReference type="Gene3D" id="3.30.210.10">
    <property type="entry name" value="DNA polymerase, thumb domain"/>
    <property type="match status" value="1"/>
</dbReference>
<evidence type="ECO:0000259" key="4">
    <source>
        <dbReference type="Pfam" id="PF18676"/>
    </source>
</evidence>
<feature type="domain" description="YDG" evidence="3">
    <location>
        <begin position="2903"/>
        <end position="2983"/>
    </location>
</feature>
<feature type="domain" description="MBG" evidence="4">
    <location>
        <begin position="3611"/>
        <end position="3676"/>
    </location>
</feature>
<feature type="domain" description="MBG" evidence="4">
    <location>
        <begin position="3073"/>
        <end position="3143"/>
    </location>
</feature>
<accession>A0A2S1YP42</accession>
<dbReference type="KEGG" id="fcr:HYN56_16640"/>
<feature type="domain" description="MBG" evidence="4">
    <location>
        <begin position="1996"/>
        <end position="2075"/>
    </location>
</feature>
<feature type="domain" description="Ig-like" evidence="5">
    <location>
        <begin position="912"/>
        <end position="966"/>
    </location>
</feature>
<dbReference type="Proteomes" id="UP000245250">
    <property type="component" value="Chromosome"/>
</dbReference>
<evidence type="ECO:0000259" key="2">
    <source>
        <dbReference type="Pfam" id="PF13229"/>
    </source>
</evidence>
<dbReference type="SMART" id="SM00710">
    <property type="entry name" value="PbH1"/>
    <property type="match status" value="21"/>
</dbReference>
<feature type="domain" description="Ig-like" evidence="5">
    <location>
        <begin position="817"/>
        <end position="886"/>
    </location>
</feature>
<dbReference type="Gene3D" id="2.60.40.1080">
    <property type="match status" value="1"/>
</dbReference>
<feature type="domain" description="YDG" evidence="3">
    <location>
        <begin position="2810"/>
        <end position="2892"/>
    </location>
</feature>
<dbReference type="PANTHER" id="PTHR11319:SF35">
    <property type="entry name" value="OUTER MEMBRANE PROTEIN PMPC-RELATED"/>
    <property type="match status" value="1"/>
</dbReference>
<feature type="domain" description="MBG" evidence="4">
    <location>
        <begin position="3689"/>
        <end position="3759"/>
    </location>
</feature>